<comment type="caution">
    <text evidence="2">The sequence shown here is derived from an EMBL/GenBank/DDBJ whole genome shotgun (WGS) entry which is preliminary data.</text>
</comment>
<reference evidence="2 3" key="1">
    <citation type="submission" date="2018-03" db="EMBL/GenBank/DDBJ databases">
        <title>Cereibacter changlensis.</title>
        <authorList>
            <person name="Meyer T.E."/>
            <person name="Miller S."/>
            <person name="Lodha T."/>
            <person name="Gandham S."/>
            <person name="Chintalapati S."/>
            <person name="Chintalapati V.R."/>
        </authorList>
    </citation>
    <scope>NUCLEOTIDE SEQUENCE [LARGE SCALE GENOMIC DNA]</scope>
    <source>
        <strain evidence="2 3">JA139</strain>
    </source>
</reference>
<dbReference type="Proteomes" id="UP000241010">
    <property type="component" value="Unassembled WGS sequence"/>
</dbReference>
<keyword evidence="1" id="KW-0812">Transmembrane</keyword>
<proteinExistence type="predicted"/>
<gene>
    <name evidence="2" type="ORF">C5F48_09670</name>
</gene>
<name>A0A2T4JVI0_9RHOB</name>
<feature type="transmembrane region" description="Helical" evidence="1">
    <location>
        <begin position="35"/>
        <end position="54"/>
    </location>
</feature>
<organism evidence="2 3">
    <name type="scientific">Cereibacter changlensis JA139</name>
    <dbReference type="NCBI Taxonomy" id="1188249"/>
    <lineage>
        <taxon>Bacteria</taxon>
        <taxon>Pseudomonadati</taxon>
        <taxon>Pseudomonadota</taxon>
        <taxon>Alphaproteobacteria</taxon>
        <taxon>Rhodobacterales</taxon>
        <taxon>Paracoccaceae</taxon>
        <taxon>Cereibacter</taxon>
    </lineage>
</organism>
<sequence>MYAALGRFGAQIGTLLGLVLALAIARHTTVSLWLVTPVSIALIYLSVLAVSFAIQRLRY</sequence>
<keyword evidence="3" id="KW-1185">Reference proteome</keyword>
<evidence type="ECO:0000313" key="2">
    <source>
        <dbReference type="EMBL" id="PTE21921.1"/>
    </source>
</evidence>
<dbReference type="AlphaFoldDB" id="A0A2T4JVI0"/>
<dbReference type="EMBL" id="PZKG01000034">
    <property type="protein sequence ID" value="PTE21921.1"/>
    <property type="molecule type" value="Genomic_DNA"/>
</dbReference>
<accession>A0A2T4JVI0</accession>
<evidence type="ECO:0000313" key="3">
    <source>
        <dbReference type="Proteomes" id="UP000241010"/>
    </source>
</evidence>
<protein>
    <submittedName>
        <fullName evidence="2">Uncharacterized protein</fullName>
    </submittedName>
</protein>
<evidence type="ECO:0000256" key="1">
    <source>
        <dbReference type="SAM" id="Phobius"/>
    </source>
</evidence>
<keyword evidence="1" id="KW-0472">Membrane</keyword>
<keyword evidence="1" id="KW-1133">Transmembrane helix</keyword>